<dbReference type="GO" id="GO:0005737">
    <property type="term" value="C:cytoplasm"/>
    <property type="evidence" value="ECO:0007669"/>
    <property type="project" value="TreeGrafter"/>
</dbReference>
<dbReference type="VEuPathDB" id="VectorBase:AARA21_004260"/>
<dbReference type="AlphaFoldDB" id="A0A182HYK7"/>
<dbReference type="InterPro" id="IPR038586">
    <property type="entry name" value="Tctex-1-like_sf"/>
</dbReference>
<dbReference type="Proteomes" id="UP000075840">
    <property type="component" value="Unassembled WGS sequence"/>
</dbReference>
<proteinExistence type="inferred from homology"/>
<dbReference type="Gene3D" id="3.30.1140.40">
    <property type="entry name" value="Tctex-1"/>
    <property type="match status" value="1"/>
</dbReference>
<feature type="compositionally biased region" description="Polar residues" evidence="2">
    <location>
        <begin position="1"/>
        <end position="11"/>
    </location>
</feature>
<dbReference type="CDD" id="cd21459">
    <property type="entry name" value="DLC-like_TCTEX1D2"/>
    <property type="match status" value="1"/>
</dbReference>
<dbReference type="VEuPathDB" id="VectorBase:AARA006385"/>
<dbReference type="GO" id="GO:0005868">
    <property type="term" value="C:cytoplasmic dynein complex"/>
    <property type="evidence" value="ECO:0007669"/>
    <property type="project" value="TreeGrafter"/>
</dbReference>
<dbReference type="RefSeq" id="XP_040158589.1">
    <property type="nucleotide sequence ID" value="XM_040302655.1"/>
</dbReference>
<dbReference type="EnsemblMetazoa" id="AARA006385-RA">
    <property type="protein sequence ID" value="AARA006385-PA"/>
    <property type="gene ID" value="AARA006385"/>
</dbReference>
<comment type="similarity">
    <text evidence="1">Belongs to the dynein light chain Tctex-type family.</text>
</comment>
<dbReference type="PANTHER" id="PTHR21255">
    <property type="entry name" value="T-COMPLEX-ASSOCIATED-TESTIS-EXPRESSED 1/ DYNEIN LIGHT CHAIN"/>
    <property type="match status" value="1"/>
</dbReference>
<reference evidence="3" key="1">
    <citation type="submission" date="2022-08" db="UniProtKB">
        <authorList>
            <consortium name="EnsemblMetazoa"/>
        </authorList>
    </citation>
    <scope>IDENTIFICATION</scope>
    <source>
        <strain evidence="3">Dongola</strain>
    </source>
</reference>
<feature type="region of interest" description="Disordered" evidence="2">
    <location>
        <begin position="1"/>
        <end position="20"/>
    </location>
</feature>
<dbReference type="KEGG" id="aara:120897643"/>
<evidence type="ECO:0000256" key="2">
    <source>
        <dbReference type="SAM" id="MobiDB-lite"/>
    </source>
</evidence>
<dbReference type="GO" id="GO:0045505">
    <property type="term" value="F:dynein intermediate chain binding"/>
    <property type="evidence" value="ECO:0007669"/>
    <property type="project" value="TreeGrafter"/>
</dbReference>
<evidence type="ECO:0000256" key="1">
    <source>
        <dbReference type="ARBA" id="ARBA00005361"/>
    </source>
</evidence>
<keyword evidence="4" id="KW-1185">Reference proteome</keyword>
<dbReference type="InterPro" id="IPR005334">
    <property type="entry name" value="Tctex-1-like"/>
</dbReference>
<evidence type="ECO:0000313" key="3">
    <source>
        <dbReference type="EnsemblMetazoa" id="AARA006385-PA"/>
    </source>
</evidence>
<dbReference type="GeneID" id="120897643"/>
<evidence type="ECO:0000313" key="4">
    <source>
        <dbReference type="Proteomes" id="UP000075840"/>
    </source>
</evidence>
<dbReference type="EMBL" id="APCN01005389">
    <property type="status" value="NOT_ANNOTATED_CDS"/>
    <property type="molecule type" value="Genomic_DNA"/>
</dbReference>
<protein>
    <submittedName>
        <fullName evidence="3">Uncharacterized protein</fullName>
    </submittedName>
</protein>
<dbReference type="GO" id="GO:0007018">
    <property type="term" value="P:microtubule-based movement"/>
    <property type="evidence" value="ECO:0007669"/>
    <property type="project" value="TreeGrafter"/>
</dbReference>
<sequence>MTLNETQTGNVPPSPAGYQMRPELSETFKSEKIREIINTVLTDTLTGQTYSAADASRWTKSMADEISLQVKDLQMHHYKHVVQVWLGQQLGAGCKCVARCRWDTECDNYATAEFKNSTMFCVVTVYGLYLY</sequence>
<name>A0A182HYK7_ANOAR</name>
<dbReference type="Pfam" id="PF03645">
    <property type="entry name" value="Tctex-1"/>
    <property type="match status" value="1"/>
</dbReference>
<accession>A0A182HYK7</accession>
<organism evidence="3 4">
    <name type="scientific">Anopheles arabiensis</name>
    <name type="common">Mosquito</name>
    <dbReference type="NCBI Taxonomy" id="7173"/>
    <lineage>
        <taxon>Eukaryota</taxon>
        <taxon>Metazoa</taxon>
        <taxon>Ecdysozoa</taxon>
        <taxon>Arthropoda</taxon>
        <taxon>Hexapoda</taxon>
        <taxon>Insecta</taxon>
        <taxon>Pterygota</taxon>
        <taxon>Neoptera</taxon>
        <taxon>Endopterygota</taxon>
        <taxon>Diptera</taxon>
        <taxon>Nematocera</taxon>
        <taxon>Culicoidea</taxon>
        <taxon>Culicidae</taxon>
        <taxon>Anophelinae</taxon>
        <taxon>Anopheles</taxon>
    </lineage>
</organism>
<dbReference type="PANTHER" id="PTHR21255:SF7">
    <property type="entry name" value="DYNEIN LIGHT CHAIN TCTEX-TYPE PROTEIN 2B"/>
    <property type="match status" value="1"/>
</dbReference>